<evidence type="ECO:0000256" key="1">
    <source>
        <dbReference type="ARBA" id="ARBA00004167"/>
    </source>
</evidence>
<evidence type="ECO:0000256" key="2">
    <source>
        <dbReference type="ARBA" id="ARBA00022617"/>
    </source>
</evidence>
<comment type="subcellular location">
    <subcellularLocation>
        <location evidence="1">Membrane</location>
        <topology evidence="1">Single-pass membrane protein</topology>
    </subcellularLocation>
</comment>
<dbReference type="GO" id="GO:0016712">
    <property type="term" value="F:oxidoreductase activity, acting on paired donors, with incorporation or reduction of molecular oxygen, reduced flavin or flavoprotein as one donor, and incorporation of one atom of oxygen"/>
    <property type="evidence" value="ECO:0007669"/>
    <property type="project" value="UniProtKB-ARBA"/>
</dbReference>
<reference evidence="8" key="2">
    <citation type="submission" date="2020-08" db="EMBL/GenBank/DDBJ databases">
        <title>Plant Genome Project.</title>
        <authorList>
            <person name="Zhang R.-G."/>
        </authorList>
    </citation>
    <scope>NUCLEOTIDE SEQUENCE</scope>
    <source>
        <strain evidence="8">Huo1</strain>
        <tissue evidence="8">Leaf</tissue>
    </source>
</reference>
<gene>
    <name evidence="8" type="ORF">SASPL_133493</name>
</gene>
<dbReference type="PANTHER" id="PTHR47947:SF39">
    <property type="entry name" value="CYTOCHROME P450"/>
    <property type="match status" value="1"/>
</dbReference>
<accession>A0A8X8ZJ64</accession>
<dbReference type="CDD" id="cd00303">
    <property type="entry name" value="retropepsin_like"/>
    <property type="match status" value="1"/>
</dbReference>
<dbReference type="PRINTS" id="PR00463">
    <property type="entry name" value="EP450I"/>
</dbReference>
<dbReference type="InterPro" id="IPR021109">
    <property type="entry name" value="Peptidase_aspartic_dom_sf"/>
</dbReference>
<feature type="region of interest" description="Disordered" evidence="7">
    <location>
        <begin position="874"/>
        <end position="894"/>
    </location>
</feature>
<dbReference type="InterPro" id="IPR001128">
    <property type="entry name" value="Cyt_P450"/>
</dbReference>
<reference evidence="8" key="1">
    <citation type="submission" date="2018-01" db="EMBL/GenBank/DDBJ databases">
        <authorList>
            <person name="Mao J.F."/>
        </authorList>
    </citation>
    <scope>NUCLEOTIDE SEQUENCE</scope>
    <source>
        <strain evidence="8">Huo1</strain>
        <tissue evidence="8">Leaf</tissue>
    </source>
</reference>
<name>A0A8X8ZJ64_SALSN</name>
<dbReference type="PANTHER" id="PTHR47947">
    <property type="entry name" value="CYTOCHROME P450 82C3-RELATED"/>
    <property type="match status" value="1"/>
</dbReference>
<feature type="compositionally biased region" description="Basic and acidic residues" evidence="7">
    <location>
        <begin position="330"/>
        <end position="364"/>
    </location>
</feature>
<dbReference type="PROSITE" id="PS51257">
    <property type="entry name" value="PROKAR_LIPOPROTEIN"/>
    <property type="match status" value="1"/>
</dbReference>
<dbReference type="Gene3D" id="1.10.630.10">
    <property type="entry name" value="Cytochrome P450"/>
    <property type="match status" value="1"/>
</dbReference>
<feature type="region of interest" description="Disordered" evidence="7">
    <location>
        <begin position="461"/>
        <end position="483"/>
    </location>
</feature>
<evidence type="ECO:0000256" key="4">
    <source>
        <dbReference type="ARBA" id="ARBA00023002"/>
    </source>
</evidence>
<feature type="compositionally biased region" description="Polar residues" evidence="7">
    <location>
        <begin position="874"/>
        <end position="886"/>
    </location>
</feature>
<evidence type="ECO:0000256" key="7">
    <source>
        <dbReference type="SAM" id="MobiDB-lite"/>
    </source>
</evidence>
<feature type="region of interest" description="Disordered" evidence="7">
    <location>
        <begin position="1"/>
        <end position="29"/>
    </location>
</feature>
<dbReference type="Proteomes" id="UP000298416">
    <property type="component" value="Unassembled WGS sequence"/>
</dbReference>
<keyword evidence="6" id="KW-0503">Monooxygenase</keyword>
<dbReference type="InterPro" id="IPR036396">
    <property type="entry name" value="Cyt_P450_sf"/>
</dbReference>
<organism evidence="8">
    <name type="scientific">Salvia splendens</name>
    <name type="common">Scarlet sage</name>
    <dbReference type="NCBI Taxonomy" id="180675"/>
    <lineage>
        <taxon>Eukaryota</taxon>
        <taxon>Viridiplantae</taxon>
        <taxon>Streptophyta</taxon>
        <taxon>Embryophyta</taxon>
        <taxon>Tracheophyta</taxon>
        <taxon>Spermatophyta</taxon>
        <taxon>Magnoliopsida</taxon>
        <taxon>eudicotyledons</taxon>
        <taxon>Gunneridae</taxon>
        <taxon>Pentapetalae</taxon>
        <taxon>asterids</taxon>
        <taxon>lamiids</taxon>
        <taxon>Lamiales</taxon>
        <taxon>Lamiaceae</taxon>
        <taxon>Nepetoideae</taxon>
        <taxon>Mentheae</taxon>
        <taxon>Salviinae</taxon>
        <taxon>Salvia</taxon>
        <taxon>Salvia subgen. Calosphace</taxon>
        <taxon>core Calosphace</taxon>
    </lineage>
</organism>
<dbReference type="GO" id="GO:0016020">
    <property type="term" value="C:membrane"/>
    <property type="evidence" value="ECO:0007669"/>
    <property type="project" value="UniProtKB-SubCell"/>
</dbReference>
<evidence type="ECO:0000256" key="6">
    <source>
        <dbReference type="ARBA" id="ARBA00023033"/>
    </source>
</evidence>
<feature type="region of interest" description="Disordered" evidence="7">
    <location>
        <begin position="300"/>
        <end position="369"/>
    </location>
</feature>
<evidence type="ECO:0008006" key="10">
    <source>
        <dbReference type="Google" id="ProtNLM"/>
    </source>
</evidence>
<keyword evidence="3" id="KW-0479">Metal-binding</keyword>
<evidence type="ECO:0000256" key="3">
    <source>
        <dbReference type="ARBA" id="ARBA00022723"/>
    </source>
</evidence>
<dbReference type="SUPFAM" id="SSF48264">
    <property type="entry name" value="Cytochrome P450"/>
    <property type="match status" value="1"/>
</dbReference>
<sequence>MLHSELRPKPAAPASSQATSTSCPPPPISPTNLPHFNLGDLADRHGPIFTIRLGAVVVSSPDLVRELFTACDAAVSSRTLLRSTKHLSYDLAMFAFAPYGPYWREMRKLMAAELLSVRLSRAAAECAKERRSEGGSSRVLVDMKRWFRELSLNVATRVMAGRRLGDDTEEAMRCREVMREFFYLSEVFVLADALPWLKWLDIGGYEKKMKQTAKDFDRVVGDWVADRRDKDYSGESKPQDFIDVMLSVLKGANLQHDVLTVIKSTCLVLIAGGTDTTTVVLEWALSLLLNNRPILKKPQEELDKHVGKERRVEESDIKNLPDLPAISTEPAKEKQPDDQESVQEDRSVIERGRKKTREVGTRMDRPRRKTSTLVAYQSEFEEIMQKAPQVGDETLTSLFIAGLQDPFKQELLTRRPVSLNEAFALAQQLAVSRNLSTTTTATPKIYWETRDNRPARQIPALTTAPPCNPHPRVTEGQPNQQRRNGIPVKRISVAERRERTRLGLCWYCPEKYTREHMCSEVFYALMGAKDEDDILTDELAHQHVESEQLDDDGENMVITGDVSSIHVISPKIKPRAIRLKGRINDNEVSVLIDGGSTHNFIQPAVAERLSLCVHPIIPFRVFVGNCESLRCSHACLRTPITMQGYSFEIDLFILQVKGPDVILGVQWLQELGDVTKNYQHLTMKFDLGDRPIFLQGEGASPRQISYNNLFSLIGQEPECDMFELVSVPPETDADVPPTESQQPAIDPALAEVLKSFNMVSGGRGFSNHGDVYEAHADYYGYNSSGKFYSTHLPHLPASFKHGRPFDTPIHASEERVVLVDGLPQSQWFVHWSEDLANPTWEPKLELLQHFPNLSIVDKALPMWGELIGTSQQYRLNQPRRSSPTTRRQFRKIEA</sequence>
<evidence type="ECO:0000313" key="9">
    <source>
        <dbReference type="Proteomes" id="UP000298416"/>
    </source>
</evidence>
<dbReference type="GO" id="GO:0016114">
    <property type="term" value="P:terpenoid biosynthetic process"/>
    <property type="evidence" value="ECO:0007669"/>
    <property type="project" value="UniProtKB-ARBA"/>
</dbReference>
<keyword evidence="2" id="KW-0349">Heme</keyword>
<feature type="compositionally biased region" description="Basic and acidic residues" evidence="7">
    <location>
        <begin position="300"/>
        <end position="319"/>
    </location>
</feature>
<dbReference type="InterPro" id="IPR002401">
    <property type="entry name" value="Cyt_P450_E_grp-I"/>
</dbReference>
<dbReference type="InterPro" id="IPR050651">
    <property type="entry name" value="Plant_Cytochrome_P450_Monoox"/>
</dbReference>
<dbReference type="AlphaFoldDB" id="A0A8X8ZJ64"/>
<keyword evidence="5" id="KW-0408">Iron</keyword>
<dbReference type="EMBL" id="PNBA02000012">
    <property type="protein sequence ID" value="KAG6405899.1"/>
    <property type="molecule type" value="Genomic_DNA"/>
</dbReference>
<dbReference type="Gene3D" id="2.40.70.10">
    <property type="entry name" value="Acid Proteases"/>
    <property type="match status" value="1"/>
</dbReference>
<dbReference type="Pfam" id="PF00067">
    <property type="entry name" value="p450"/>
    <property type="match status" value="1"/>
</dbReference>
<feature type="compositionally biased region" description="Low complexity" evidence="7">
    <location>
        <begin position="12"/>
        <end position="22"/>
    </location>
</feature>
<dbReference type="Pfam" id="PF08284">
    <property type="entry name" value="RVP_2"/>
    <property type="match status" value="1"/>
</dbReference>
<evidence type="ECO:0000256" key="5">
    <source>
        <dbReference type="ARBA" id="ARBA00023004"/>
    </source>
</evidence>
<dbReference type="GO" id="GO:0005506">
    <property type="term" value="F:iron ion binding"/>
    <property type="evidence" value="ECO:0007669"/>
    <property type="project" value="InterPro"/>
</dbReference>
<keyword evidence="9" id="KW-1185">Reference proteome</keyword>
<evidence type="ECO:0000313" key="8">
    <source>
        <dbReference type="EMBL" id="KAG6405899.1"/>
    </source>
</evidence>
<comment type="caution">
    <text evidence="8">The sequence shown here is derived from an EMBL/GenBank/DDBJ whole genome shotgun (WGS) entry which is preliminary data.</text>
</comment>
<dbReference type="SUPFAM" id="SSF50630">
    <property type="entry name" value="Acid proteases"/>
    <property type="match status" value="1"/>
</dbReference>
<protein>
    <recommendedName>
        <fullName evidence="10">Cytochrome P450</fullName>
    </recommendedName>
</protein>
<dbReference type="GO" id="GO:0020037">
    <property type="term" value="F:heme binding"/>
    <property type="evidence" value="ECO:0007669"/>
    <property type="project" value="InterPro"/>
</dbReference>
<keyword evidence="4" id="KW-0560">Oxidoreductase</keyword>
<proteinExistence type="predicted"/>